<evidence type="ECO:0000256" key="2">
    <source>
        <dbReference type="ARBA" id="ARBA00022692"/>
    </source>
</evidence>
<dbReference type="InterPro" id="IPR035906">
    <property type="entry name" value="MetI-like_sf"/>
</dbReference>
<dbReference type="SUPFAM" id="SSF161098">
    <property type="entry name" value="MetI-like"/>
    <property type="match status" value="1"/>
</dbReference>
<organism evidence="7 8">
    <name type="scientific">Rhizobium etli</name>
    <dbReference type="NCBI Taxonomy" id="29449"/>
    <lineage>
        <taxon>Bacteria</taxon>
        <taxon>Pseudomonadati</taxon>
        <taxon>Pseudomonadota</taxon>
        <taxon>Alphaproteobacteria</taxon>
        <taxon>Hyphomicrobiales</taxon>
        <taxon>Rhizobiaceae</taxon>
        <taxon>Rhizobium/Agrobacterium group</taxon>
        <taxon>Rhizobium</taxon>
    </lineage>
</organism>
<name>A0AAN1BL57_RHIET</name>
<evidence type="ECO:0000256" key="6">
    <source>
        <dbReference type="SAM" id="Phobius"/>
    </source>
</evidence>
<evidence type="ECO:0000313" key="7">
    <source>
        <dbReference type="EMBL" id="ARQ13245.1"/>
    </source>
</evidence>
<accession>A0AAN1BL57</accession>
<sequence>MGRIPSPGIDPVLASSPITSSSLPPPLPFPTRPARFLSASRSLGDRLVKFGQMAAASLAGIVPVYLVALFLQRYLVAGLAHGGLK</sequence>
<feature type="region of interest" description="Disordered" evidence="5">
    <location>
        <begin position="1"/>
        <end position="27"/>
    </location>
</feature>
<dbReference type="Proteomes" id="UP000194159">
    <property type="component" value="Plasmid pRetNXC12d"/>
</dbReference>
<gene>
    <name evidence="7" type="ORF">NXC12_PD00140</name>
</gene>
<comment type="subcellular location">
    <subcellularLocation>
        <location evidence="1">Membrane</location>
        <topology evidence="1">Multi-pass membrane protein</topology>
    </subcellularLocation>
</comment>
<evidence type="ECO:0000313" key="8">
    <source>
        <dbReference type="Proteomes" id="UP000194159"/>
    </source>
</evidence>
<reference evidence="7 8" key="1">
    <citation type="submission" date="2017-04" db="EMBL/GenBank/DDBJ databases">
        <title>Complete genome sequences of Rhizobium genomic linages associated to common bean (phaseolus vulgaris).</title>
        <authorList>
            <person name="Santamaria R.I."/>
            <person name="Bustos P."/>
            <person name="Perez-Carrascal O."/>
            <person name="Martinez-Flores I."/>
            <person name="Juarez S."/>
            <person name="Lozano L."/>
            <person name="Miranda F."/>
            <person name="Vinuesa P."/>
            <person name="Martinez-Romero E."/>
            <person name="Cevallos M.A."/>
            <person name="Romero D."/>
            <person name="Davila G."/>
            <person name="Gonzalez V."/>
        </authorList>
    </citation>
    <scope>NUCLEOTIDE SEQUENCE [LARGE SCALE GENOMIC DNA]</scope>
    <source>
        <strain evidence="7 8">NXC12</strain>
        <plasmid evidence="8">pretnxc12d</plasmid>
    </source>
</reference>
<keyword evidence="2 6" id="KW-0812">Transmembrane</keyword>
<dbReference type="EMBL" id="CP020910">
    <property type="protein sequence ID" value="ARQ13245.1"/>
    <property type="molecule type" value="Genomic_DNA"/>
</dbReference>
<protein>
    <recommendedName>
        <fullName evidence="9">Carbohydrate ABC transporter permease</fullName>
    </recommendedName>
</protein>
<dbReference type="AlphaFoldDB" id="A0AAN1BL57"/>
<evidence type="ECO:0000256" key="4">
    <source>
        <dbReference type="ARBA" id="ARBA00023136"/>
    </source>
</evidence>
<proteinExistence type="predicted"/>
<evidence type="ECO:0000256" key="1">
    <source>
        <dbReference type="ARBA" id="ARBA00004141"/>
    </source>
</evidence>
<feature type="transmembrane region" description="Helical" evidence="6">
    <location>
        <begin position="50"/>
        <end position="71"/>
    </location>
</feature>
<keyword evidence="4 6" id="KW-0472">Membrane</keyword>
<evidence type="ECO:0008006" key="9">
    <source>
        <dbReference type="Google" id="ProtNLM"/>
    </source>
</evidence>
<evidence type="ECO:0000256" key="5">
    <source>
        <dbReference type="SAM" id="MobiDB-lite"/>
    </source>
</evidence>
<evidence type="ECO:0000256" key="3">
    <source>
        <dbReference type="ARBA" id="ARBA00022989"/>
    </source>
</evidence>
<keyword evidence="7" id="KW-0614">Plasmid</keyword>
<dbReference type="GO" id="GO:0016020">
    <property type="term" value="C:membrane"/>
    <property type="evidence" value="ECO:0007669"/>
    <property type="project" value="UniProtKB-SubCell"/>
</dbReference>
<feature type="compositionally biased region" description="Low complexity" evidence="5">
    <location>
        <begin position="13"/>
        <end position="22"/>
    </location>
</feature>
<geneLocation type="plasmid" evidence="8">
    <name>pretnxc12d</name>
</geneLocation>
<keyword evidence="3 6" id="KW-1133">Transmembrane helix</keyword>